<dbReference type="GO" id="GO:0015288">
    <property type="term" value="F:porin activity"/>
    <property type="evidence" value="ECO:0007669"/>
    <property type="project" value="InterPro"/>
</dbReference>
<protein>
    <submittedName>
        <fullName evidence="4">Carbohydrate-selective porin, OprB family</fullName>
    </submittedName>
</protein>
<reference evidence="4 5" key="1">
    <citation type="submission" date="2019-02" db="EMBL/GenBank/DDBJ databases">
        <title>Deep-cultivation of Planctomycetes and their phenomic and genomic characterization uncovers novel biology.</title>
        <authorList>
            <person name="Wiegand S."/>
            <person name="Jogler M."/>
            <person name="Boedeker C."/>
            <person name="Pinto D."/>
            <person name="Vollmers J."/>
            <person name="Rivas-Marin E."/>
            <person name="Kohn T."/>
            <person name="Peeters S.H."/>
            <person name="Heuer A."/>
            <person name="Rast P."/>
            <person name="Oberbeckmann S."/>
            <person name="Bunk B."/>
            <person name="Jeske O."/>
            <person name="Meyerdierks A."/>
            <person name="Storesund J.E."/>
            <person name="Kallscheuer N."/>
            <person name="Luecker S."/>
            <person name="Lage O.M."/>
            <person name="Pohl T."/>
            <person name="Merkel B.J."/>
            <person name="Hornburger P."/>
            <person name="Mueller R.-W."/>
            <person name="Bruemmer F."/>
            <person name="Labrenz M."/>
            <person name="Spormann A.M."/>
            <person name="Op den Camp H."/>
            <person name="Overmann J."/>
            <person name="Amann R."/>
            <person name="Jetten M.S.M."/>
            <person name="Mascher T."/>
            <person name="Medema M.H."/>
            <person name="Devos D.P."/>
            <person name="Kaster A.-K."/>
            <person name="Ovreas L."/>
            <person name="Rohde M."/>
            <person name="Galperin M.Y."/>
            <person name="Jogler C."/>
        </authorList>
    </citation>
    <scope>NUCLEOTIDE SEQUENCE [LARGE SCALE GENOMIC DNA]</scope>
    <source>
        <strain evidence="4 5">Pan216</strain>
    </source>
</reference>
<dbReference type="EMBL" id="CP036279">
    <property type="protein sequence ID" value="QDU59964.1"/>
    <property type="molecule type" value="Genomic_DNA"/>
</dbReference>
<feature type="compositionally biased region" description="Polar residues" evidence="3">
    <location>
        <begin position="48"/>
        <end position="77"/>
    </location>
</feature>
<dbReference type="Gene3D" id="2.40.160.180">
    <property type="entry name" value="Carbohydrate-selective porin OprB"/>
    <property type="match status" value="1"/>
</dbReference>
<dbReference type="Pfam" id="PF04966">
    <property type="entry name" value="OprB"/>
    <property type="match status" value="1"/>
</dbReference>
<dbReference type="Proteomes" id="UP000317093">
    <property type="component" value="Chromosome"/>
</dbReference>
<evidence type="ECO:0000256" key="1">
    <source>
        <dbReference type="ARBA" id="ARBA00008769"/>
    </source>
</evidence>
<dbReference type="GO" id="GO:0016020">
    <property type="term" value="C:membrane"/>
    <property type="evidence" value="ECO:0007669"/>
    <property type="project" value="InterPro"/>
</dbReference>
<name>A0A518AZ09_9BACT</name>
<dbReference type="InterPro" id="IPR007049">
    <property type="entry name" value="Carb-sel_porin_OprB"/>
</dbReference>
<proteinExistence type="inferred from homology"/>
<feature type="compositionally biased region" description="Low complexity" evidence="3">
    <location>
        <begin position="35"/>
        <end position="44"/>
    </location>
</feature>
<evidence type="ECO:0000313" key="4">
    <source>
        <dbReference type="EMBL" id="QDU59964.1"/>
    </source>
</evidence>
<sequence length="490" mass="53969">MAPRRESTERSILLLTALLVLPIAVLRADDTTAVSSSSSHTASVPPGNDTSQPRTTGSSLPNSPSHSAQQYSGSSYSKTRDDVVRKEGTTEVGFVQPDVASGLINRVTGIEKYGVEAEVRWAMSWNAVFFGGLLPGNWADENVGEVKLIGDLDTMFGWKGGTAQIRFLHRRGSDASALTGDLLTFNGYDNLNQALGELNELWVQQDLFEERFSVLVGKVKINRTFQRTQSATLFLGNDYEALPAISAFLPQNQSTTSGIQGFVRPNDQFFAGFGFYDGRLGAQGINTGARGPQFNGNYFYIGETGVRYTLGSNDLPGRFLVGGWGQSGKLSRFDGGVQNGTAGFFLIHEQTIWQEQEHPDQNLAAFFSWSTGDGNVNPFVKGLTAGLQWIGPIPRRDEDVFGFGLVWAQLTPVMGSASESTQSQLAPRPLPPPFNNDRITANEWEWQWYYWIFVHESLKVQPNLTYIHDPGLSTEIRDPLVFTINVLLDF</sequence>
<evidence type="ECO:0000313" key="5">
    <source>
        <dbReference type="Proteomes" id="UP000317093"/>
    </source>
</evidence>
<dbReference type="RefSeq" id="WP_145255062.1">
    <property type="nucleotide sequence ID" value="NZ_CP036279.1"/>
</dbReference>
<organism evidence="4 5">
    <name type="scientific">Kolteria novifilia</name>
    <dbReference type="NCBI Taxonomy" id="2527975"/>
    <lineage>
        <taxon>Bacteria</taxon>
        <taxon>Pseudomonadati</taxon>
        <taxon>Planctomycetota</taxon>
        <taxon>Planctomycetia</taxon>
        <taxon>Kolteriales</taxon>
        <taxon>Kolteriaceae</taxon>
        <taxon>Kolteria</taxon>
    </lineage>
</organism>
<accession>A0A518AZ09</accession>
<keyword evidence="5" id="KW-1185">Reference proteome</keyword>
<gene>
    <name evidence="4" type="ORF">Pan216_08000</name>
</gene>
<dbReference type="GO" id="GO:0008643">
    <property type="term" value="P:carbohydrate transport"/>
    <property type="evidence" value="ECO:0007669"/>
    <property type="project" value="InterPro"/>
</dbReference>
<evidence type="ECO:0000256" key="2">
    <source>
        <dbReference type="RuleBase" id="RU363072"/>
    </source>
</evidence>
<dbReference type="InterPro" id="IPR052932">
    <property type="entry name" value="OprB_Porin"/>
</dbReference>
<evidence type="ECO:0000256" key="3">
    <source>
        <dbReference type="SAM" id="MobiDB-lite"/>
    </source>
</evidence>
<dbReference type="KEGG" id="knv:Pan216_08000"/>
<dbReference type="PANTHER" id="PTHR37944">
    <property type="entry name" value="PORIN B"/>
    <property type="match status" value="1"/>
</dbReference>
<feature type="region of interest" description="Disordered" evidence="3">
    <location>
        <begin position="35"/>
        <end position="83"/>
    </location>
</feature>
<dbReference type="AlphaFoldDB" id="A0A518AZ09"/>
<comment type="similarity">
    <text evidence="1 2">Belongs to the OprB family.</text>
</comment>
<dbReference type="PANTHER" id="PTHR37944:SF1">
    <property type="entry name" value="PORIN B"/>
    <property type="match status" value="1"/>
</dbReference>
<dbReference type="OrthoDB" id="545475at2"/>
<dbReference type="InterPro" id="IPR038673">
    <property type="entry name" value="OprB_sf"/>
</dbReference>